<protein>
    <recommendedName>
        <fullName evidence="5">Integral membrane protein</fullName>
    </recommendedName>
</protein>
<feature type="region of interest" description="Disordered" evidence="1">
    <location>
        <begin position="1"/>
        <end position="90"/>
    </location>
</feature>
<keyword evidence="2" id="KW-0472">Membrane</keyword>
<evidence type="ECO:0000256" key="2">
    <source>
        <dbReference type="SAM" id="Phobius"/>
    </source>
</evidence>
<feature type="transmembrane region" description="Helical" evidence="2">
    <location>
        <begin position="122"/>
        <end position="139"/>
    </location>
</feature>
<comment type="caution">
    <text evidence="3">The sequence shown here is derived from an EMBL/GenBank/DDBJ whole genome shotgun (WGS) entry which is preliminary data.</text>
</comment>
<evidence type="ECO:0000313" key="4">
    <source>
        <dbReference type="Proteomes" id="UP000695264"/>
    </source>
</evidence>
<dbReference type="RefSeq" id="WP_168101322.1">
    <property type="nucleotide sequence ID" value="NZ_JAATEN010000005.1"/>
</dbReference>
<feature type="compositionally biased region" description="Pro residues" evidence="1">
    <location>
        <begin position="57"/>
        <end position="87"/>
    </location>
</feature>
<dbReference type="Proteomes" id="UP000695264">
    <property type="component" value="Unassembled WGS sequence"/>
</dbReference>
<gene>
    <name evidence="3" type="ORF">HCK00_09375</name>
</gene>
<feature type="transmembrane region" description="Helical" evidence="2">
    <location>
        <begin position="151"/>
        <end position="174"/>
    </location>
</feature>
<evidence type="ECO:0000313" key="3">
    <source>
        <dbReference type="EMBL" id="NJQ00741.1"/>
    </source>
</evidence>
<sequence length="225" mass="22454">MSEQPWQQHRPQQPQQYPQPAAPQSGQPTAAQAGQPYGGQPQGPVPAPQAGFGPAPGSAPAPGPHAGPYPGPDGAPGGFPAPPPPAPSGGRSGNAGLALGAAVVLMVVGALVYGLILKEAEVQIGYLAVGVGALIGLALGKLGGRNPVLPFAGAVLGLLGVYLGQVFGIAMAFADLPSAPGFLTVLTDHFGDINRGLKENLEVVDYLFYALSGAAAFSLTRKTAG</sequence>
<keyword evidence="2" id="KW-0812">Transmembrane</keyword>
<keyword evidence="4" id="KW-1185">Reference proteome</keyword>
<name>A0ABX1BSQ4_9ACTN</name>
<keyword evidence="2" id="KW-1133">Transmembrane helix</keyword>
<feature type="transmembrane region" description="Helical" evidence="2">
    <location>
        <begin position="97"/>
        <end position="116"/>
    </location>
</feature>
<feature type="compositionally biased region" description="Low complexity" evidence="1">
    <location>
        <begin position="1"/>
        <end position="35"/>
    </location>
</feature>
<reference evidence="3 4" key="1">
    <citation type="submission" date="2020-03" db="EMBL/GenBank/DDBJ databases">
        <title>WGS of actinomycetes isolated from Thailand.</title>
        <authorList>
            <person name="Thawai C."/>
        </authorList>
    </citation>
    <scope>NUCLEOTIDE SEQUENCE [LARGE SCALE GENOMIC DNA]</scope>
    <source>
        <strain evidence="3 4">PLAI 1-29</strain>
    </source>
</reference>
<evidence type="ECO:0008006" key="5">
    <source>
        <dbReference type="Google" id="ProtNLM"/>
    </source>
</evidence>
<proteinExistence type="predicted"/>
<dbReference type="EMBL" id="JAATEN010000005">
    <property type="protein sequence ID" value="NJQ00741.1"/>
    <property type="molecule type" value="Genomic_DNA"/>
</dbReference>
<evidence type="ECO:0000256" key="1">
    <source>
        <dbReference type="SAM" id="MobiDB-lite"/>
    </source>
</evidence>
<organism evidence="3 4">
    <name type="scientific">Streptomyces zingiberis</name>
    <dbReference type="NCBI Taxonomy" id="2053010"/>
    <lineage>
        <taxon>Bacteria</taxon>
        <taxon>Bacillati</taxon>
        <taxon>Actinomycetota</taxon>
        <taxon>Actinomycetes</taxon>
        <taxon>Kitasatosporales</taxon>
        <taxon>Streptomycetaceae</taxon>
        <taxon>Streptomyces</taxon>
    </lineage>
</organism>
<accession>A0ABX1BSQ4</accession>